<dbReference type="Gene3D" id="3.10.129.10">
    <property type="entry name" value="Hotdog Thioesterase"/>
    <property type="match status" value="1"/>
</dbReference>
<organism evidence="5 6">
    <name type="scientific">SAR86 cluster bacterium</name>
    <dbReference type="NCBI Taxonomy" id="2030880"/>
    <lineage>
        <taxon>Bacteria</taxon>
        <taxon>Pseudomonadati</taxon>
        <taxon>Pseudomonadota</taxon>
        <taxon>Gammaproteobacteria</taxon>
        <taxon>SAR86 cluster</taxon>
    </lineage>
</organism>
<dbReference type="Proteomes" id="UP000218767">
    <property type="component" value="Unassembled WGS sequence"/>
</dbReference>
<comment type="caution">
    <text evidence="5">The sequence shown here is derived from an EMBL/GenBank/DDBJ whole genome shotgun (WGS) entry which is preliminary data.</text>
</comment>
<dbReference type="InterPro" id="IPR029069">
    <property type="entry name" value="HotDog_dom_sf"/>
</dbReference>
<dbReference type="GO" id="GO:0005829">
    <property type="term" value="C:cytosol"/>
    <property type="evidence" value="ECO:0007669"/>
    <property type="project" value="TreeGrafter"/>
</dbReference>
<dbReference type="SUPFAM" id="SSF54637">
    <property type="entry name" value="Thioesterase/thiol ester dehydrase-isomerase"/>
    <property type="match status" value="1"/>
</dbReference>
<gene>
    <name evidence="5" type="ORF">COB20_08160</name>
</gene>
<proteinExistence type="inferred from homology"/>
<evidence type="ECO:0000256" key="2">
    <source>
        <dbReference type="ARBA" id="ARBA00022801"/>
    </source>
</evidence>
<keyword evidence="2 3" id="KW-0378">Hydrolase</keyword>
<name>A0A2A4X4H1_9GAMM</name>
<evidence type="ECO:0000259" key="4">
    <source>
        <dbReference type="PROSITE" id="PS51770"/>
    </source>
</evidence>
<dbReference type="AlphaFoldDB" id="A0A2A4X4H1"/>
<dbReference type="GO" id="GO:0006637">
    <property type="term" value="P:acyl-CoA metabolic process"/>
    <property type="evidence" value="ECO:0007669"/>
    <property type="project" value="TreeGrafter"/>
</dbReference>
<protein>
    <submittedName>
        <fullName evidence="5">Acyl-CoA thioesterase</fullName>
    </submittedName>
</protein>
<evidence type="ECO:0000313" key="6">
    <source>
        <dbReference type="Proteomes" id="UP000218767"/>
    </source>
</evidence>
<reference evidence="6" key="1">
    <citation type="submission" date="2017-08" db="EMBL/GenBank/DDBJ databases">
        <title>A dynamic microbial community with high functional redundancy inhabits the cold, oxic subseafloor aquifer.</title>
        <authorList>
            <person name="Tully B.J."/>
            <person name="Wheat C.G."/>
            <person name="Glazer B.T."/>
            <person name="Huber J.A."/>
        </authorList>
    </citation>
    <scope>NUCLEOTIDE SEQUENCE [LARGE SCALE GENOMIC DNA]</scope>
</reference>
<evidence type="ECO:0000256" key="1">
    <source>
        <dbReference type="ARBA" id="ARBA00010458"/>
    </source>
</evidence>
<dbReference type="PROSITE" id="PS51770">
    <property type="entry name" value="HOTDOG_ACOT"/>
    <property type="match status" value="1"/>
</dbReference>
<dbReference type="GO" id="GO:0052816">
    <property type="term" value="F:long-chain fatty acyl-CoA hydrolase activity"/>
    <property type="evidence" value="ECO:0007669"/>
    <property type="project" value="TreeGrafter"/>
</dbReference>
<sequence>MSSNEAGPIGELALQTLAMPKDTNANGDIFGGWLVSQMDLAAGIASKMATRGRSVTVAIQNVHFISPVKVGATVSCYTEVVKTGKTSVQIKVEVWTSNISIDDKPTKMADGLFVFVAIDEEGKPRPILG</sequence>
<dbReference type="PANTHER" id="PTHR11049:SF5">
    <property type="entry name" value="ACYL-COA THIOESTER HYDROLASE YCIA"/>
    <property type="match status" value="1"/>
</dbReference>
<dbReference type="Pfam" id="PF03061">
    <property type="entry name" value="4HBT"/>
    <property type="match status" value="1"/>
</dbReference>
<evidence type="ECO:0000313" key="5">
    <source>
        <dbReference type="EMBL" id="PCI77470.1"/>
    </source>
</evidence>
<dbReference type="CDD" id="cd03442">
    <property type="entry name" value="BFIT_BACH"/>
    <property type="match status" value="1"/>
</dbReference>
<evidence type="ECO:0000256" key="3">
    <source>
        <dbReference type="PROSITE-ProRule" id="PRU01106"/>
    </source>
</evidence>
<dbReference type="InterPro" id="IPR040170">
    <property type="entry name" value="Cytosol_ACT"/>
</dbReference>
<dbReference type="InterPro" id="IPR033120">
    <property type="entry name" value="HOTDOG_ACOT"/>
</dbReference>
<dbReference type="GO" id="GO:0009062">
    <property type="term" value="P:fatty acid catabolic process"/>
    <property type="evidence" value="ECO:0007669"/>
    <property type="project" value="TreeGrafter"/>
</dbReference>
<dbReference type="InterPro" id="IPR006683">
    <property type="entry name" value="Thioestr_dom"/>
</dbReference>
<dbReference type="EMBL" id="NVUL01000045">
    <property type="protein sequence ID" value="PCI77470.1"/>
    <property type="molecule type" value="Genomic_DNA"/>
</dbReference>
<dbReference type="PANTHER" id="PTHR11049">
    <property type="entry name" value="ACYL COENZYME A THIOESTER HYDROLASE"/>
    <property type="match status" value="1"/>
</dbReference>
<feature type="domain" description="HotDog ACOT-type" evidence="4">
    <location>
        <begin position="8"/>
        <end position="121"/>
    </location>
</feature>
<accession>A0A2A4X4H1</accession>
<comment type="similarity">
    <text evidence="1">Belongs to the acyl coenzyme A hydrolase family.</text>
</comment>